<reference evidence="3 4" key="1">
    <citation type="submission" date="2020-10" db="EMBL/GenBank/DDBJ databases">
        <authorList>
            <person name="Castelo-Branco R."/>
            <person name="Eusebio N."/>
            <person name="Adriana R."/>
            <person name="Vieira A."/>
            <person name="Brugerolle De Fraissinette N."/>
            <person name="Rezende De Castro R."/>
            <person name="Schneider M.P."/>
            <person name="Vasconcelos V."/>
            <person name="Leao P.N."/>
        </authorList>
    </citation>
    <scope>NUCLEOTIDE SEQUENCE [LARGE SCALE GENOMIC DNA]</scope>
    <source>
        <strain evidence="3 4">LEGE 06123</strain>
    </source>
</reference>
<keyword evidence="2" id="KW-0812">Transmembrane</keyword>
<evidence type="ECO:0000313" key="3">
    <source>
        <dbReference type="EMBL" id="MBE9193423.1"/>
    </source>
</evidence>
<dbReference type="RefSeq" id="WP_193934807.1">
    <property type="nucleotide sequence ID" value="NZ_CAWPMZ010000144.1"/>
</dbReference>
<evidence type="ECO:0000256" key="1">
    <source>
        <dbReference type="SAM" id="Coils"/>
    </source>
</evidence>
<name>A0ABR9UZL1_9CHRO</name>
<keyword evidence="1" id="KW-0175">Coiled coil</keyword>
<dbReference type="EMBL" id="JADEWN010000094">
    <property type="protein sequence ID" value="MBE9193423.1"/>
    <property type="molecule type" value="Genomic_DNA"/>
</dbReference>
<proteinExistence type="predicted"/>
<gene>
    <name evidence="3" type="ORF">IQ230_24400</name>
</gene>
<comment type="caution">
    <text evidence="3">The sequence shown here is derived from an EMBL/GenBank/DDBJ whole genome shotgun (WGS) entry which is preliminary data.</text>
</comment>
<keyword evidence="2" id="KW-1133">Transmembrane helix</keyword>
<feature type="coiled-coil region" evidence="1">
    <location>
        <begin position="168"/>
        <end position="195"/>
    </location>
</feature>
<protein>
    <submittedName>
        <fullName evidence="3">Uncharacterized protein</fullName>
    </submittedName>
</protein>
<keyword evidence="2" id="KW-0472">Membrane</keyword>
<evidence type="ECO:0000256" key="2">
    <source>
        <dbReference type="SAM" id="Phobius"/>
    </source>
</evidence>
<dbReference type="Proteomes" id="UP000651156">
    <property type="component" value="Unassembled WGS sequence"/>
</dbReference>
<organism evidence="3 4">
    <name type="scientific">Gloeocapsopsis crepidinum LEGE 06123</name>
    <dbReference type="NCBI Taxonomy" id="588587"/>
    <lineage>
        <taxon>Bacteria</taxon>
        <taxon>Bacillati</taxon>
        <taxon>Cyanobacteriota</taxon>
        <taxon>Cyanophyceae</taxon>
        <taxon>Oscillatoriophycideae</taxon>
        <taxon>Chroococcales</taxon>
        <taxon>Chroococcaceae</taxon>
        <taxon>Gloeocapsopsis</taxon>
    </lineage>
</organism>
<accession>A0ABR9UZL1</accession>
<sequence length="210" mass="23593">MTTVNSELQQKVYHSIDQVKDILFRATDRIQTTTQQVKDTLTEKIDIQNAITQSAANKAISSSTSNWLQDHPAILHLVQTLIWATEHPVISLIVLLFAVAIAWSLIKSIGRLIDKIATAVLQTPLKLLQGVFIVVVHTLGNLANIVLNRLPRHPIPEQLTLSQNTQIIKDKSQQIAEISHRLEAIQKEQNELLKALMEILVRDEKNITLS</sequence>
<feature type="transmembrane region" description="Helical" evidence="2">
    <location>
        <begin position="89"/>
        <end position="106"/>
    </location>
</feature>
<evidence type="ECO:0000313" key="4">
    <source>
        <dbReference type="Proteomes" id="UP000651156"/>
    </source>
</evidence>
<keyword evidence="4" id="KW-1185">Reference proteome</keyword>